<comment type="caution">
    <text evidence="2">The sequence shown here is derived from an EMBL/GenBank/DDBJ whole genome shotgun (WGS) entry which is preliminary data.</text>
</comment>
<sequence>MEQLFGTLDSDLTTEKQEIAAEVKEMKQEVVELEQRIDTLEQSQDAQEEELDCHKRELLALQDKNQELQYQTEDLENRSRCSNIRIKGVPSQAVTGKLEDFVERLFRYVAPDLKDQTVLLDKTNRVGQPARSPGQAQNILTCLHDYKQRETIMAAARDQPLIDF</sequence>
<evidence type="ECO:0000256" key="1">
    <source>
        <dbReference type="SAM" id="Coils"/>
    </source>
</evidence>
<evidence type="ECO:0000313" key="2">
    <source>
        <dbReference type="EMBL" id="KAJ1163976.1"/>
    </source>
</evidence>
<name>A0AAV7SIY2_PLEWA</name>
<proteinExistence type="predicted"/>
<keyword evidence="3" id="KW-1185">Reference proteome</keyword>
<keyword evidence="1" id="KW-0175">Coiled coil</keyword>
<dbReference type="EMBL" id="JANPWB010000008">
    <property type="protein sequence ID" value="KAJ1163976.1"/>
    <property type="molecule type" value="Genomic_DNA"/>
</dbReference>
<dbReference type="Proteomes" id="UP001066276">
    <property type="component" value="Chromosome 4_2"/>
</dbReference>
<evidence type="ECO:0000313" key="3">
    <source>
        <dbReference type="Proteomes" id="UP001066276"/>
    </source>
</evidence>
<reference evidence="2" key="1">
    <citation type="journal article" date="2022" name="bioRxiv">
        <title>Sequencing and chromosome-scale assembly of the giantPleurodeles waltlgenome.</title>
        <authorList>
            <person name="Brown T."/>
            <person name="Elewa A."/>
            <person name="Iarovenko S."/>
            <person name="Subramanian E."/>
            <person name="Araus A.J."/>
            <person name="Petzold A."/>
            <person name="Susuki M."/>
            <person name="Suzuki K.-i.T."/>
            <person name="Hayashi T."/>
            <person name="Toyoda A."/>
            <person name="Oliveira C."/>
            <person name="Osipova E."/>
            <person name="Leigh N.D."/>
            <person name="Simon A."/>
            <person name="Yun M.H."/>
        </authorList>
    </citation>
    <scope>NUCLEOTIDE SEQUENCE</scope>
    <source>
        <strain evidence="2">20211129_DDA</strain>
        <tissue evidence="2">Liver</tissue>
    </source>
</reference>
<gene>
    <name evidence="2" type="ORF">NDU88_004423</name>
</gene>
<accession>A0AAV7SIY2</accession>
<protein>
    <submittedName>
        <fullName evidence="2">Uncharacterized protein</fullName>
    </submittedName>
</protein>
<organism evidence="2 3">
    <name type="scientific">Pleurodeles waltl</name>
    <name type="common">Iberian ribbed newt</name>
    <dbReference type="NCBI Taxonomy" id="8319"/>
    <lineage>
        <taxon>Eukaryota</taxon>
        <taxon>Metazoa</taxon>
        <taxon>Chordata</taxon>
        <taxon>Craniata</taxon>
        <taxon>Vertebrata</taxon>
        <taxon>Euteleostomi</taxon>
        <taxon>Amphibia</taxon>
        <taxon>Batrachia</taxon>
        <taxon>Caudata</taxon>
        <taxon>Salamandroidea</taxon>
        <taxon>Salamandridae</taxon>
        <taxon>Pleurodelinae</taxon>
        <taxon>Pleurodeles</taxon>
    </lineage>
</organism>
<dbReference type="Gene3D" id="3.30.70.1820">
    <property type="entry name" value="L1 transposable element, RRM domain"/>
    <property type="match status" value="1"/>
</dbReference>
<dbReference type="SUPFAM" id="SSF57997">
    <property type="entry name" value="Tropomyosin"/>
    <property type="match status" value="1"/>
</dbReference>
<dbReference type="InterPro" id="IPR004244">
    <property type="entry name" value="Transposase_22"/>
</dbReference>
<dbReference type="PANTHER" id="PTHR11505">
    <property type="entry name" value="L1 TRANSPOSABLE ELEMENT-RELATED"/>
    <property type="match status" value="1"/>
</dbReference>
<dbReference type="AlphaFoldDB" id="A0AAV7SIY2"/>
<feature type="coiled-coil region" evidence="1">
    <location>
        <begin position="9"/>
        <end position="78"/>
    </location>
</feature>